<evidence type="ECO:0008006" key="7">
    <source>
        <dbReference type="Google" id="ProtNLM"/>
    </source>
</evidence>
<evidence type="ECO:0000313" key="4">
    <source>
        <dbReference type="Proteomes" id="UP000520770"/>
    </source>
</evidence>
<dbReference type="Proteomes" id="UP000576087">
    <property type="component" value="Unassembled WGS sequence"/>
</dbReference>
<evidence type="ECO:0000313" key="5">
    <source>
        <dbReference type="Proteomes" id="UP000524535"/>
    </source>
</evidence>
<evidence type="ECO:0000313" key="6">
    <source>
        <dbReference type="Proteomes" id="UP000576087"/>
    </source>
</evidence>
<dbReference type="EMBL" id="JACIGY010000001">
    <property type="protein sequence ID" value="MBB4410110.1"/>
    <property type="molecule type" value="Genomic_DNA"/>
</dbReference>
<dbReference type="AlphaFoldDB" id="A0A7W6X8Y0"/>
<dbReference type="Proteomes" id="UP000524535">
    <property type="component" value="Unassembled WGS sequence"/>
</dbReference>
<keyword evidence="5" id="KW-1185">Reference proteome</keyword>
<proteinExistence type="predicted"/>
<comment type="caution">
    <text evidence="2">The sequence shown here is derived from an EMBL/GenBank/DDBJ whole genome shotgun (WGS) entry which is preliminary data.</text>
</comment>
<name>A0A7W6X8Y0_9HYPH</name>
<evidence type="ECO:0000313" key="1">
    <source>
        <dbReference type="EMBL" id="MBB4347495.1"/>
    </source>
</evidence>
<sequence>MPSARKCIFCGKLFTGQETNFEHVIPQWLVDEADLQNRTAPVSMGGRTFDAPLKKIGSKVCKKCNEERSKLESMAKAVYVKIRDDVALTQQDGITLLDWLDKVRVGMWLWANGASPANRRLTPKFHINDRMAYADRIALIAKFPADKVGKGILFYGFDKSFMWGPSVMGMLTNNIAFFSLSSEFLLLRHLRNVTIRRTLLDNDHQQVSLDLTSIPQEKLHLPGSSFAIGQCVMDQNLFDEMSVPLSTIGTKNRRGHSKVLRLNQSLAETSDVLGIVPTTERNSHATLTLLELSAAKVSELLMRDYLKMDFSKVLNPRHRHTALGNARVFHFAKTQEIRELTMKYQSLTGIRLLKQV</sequence>
<dbReference type="EMBL" id="JACIHM010000001">
    <property type="protein sequence ID" value="MBB4444797.1"/>
    <property type="molecule type" value="Genomic_DNA"/>
</dbReference>
<evidence type="ECO:0000313" key="2">
    <source>
        <dbReference type="EMBL" id="MBB4410110.1"/>
    </source>
</evidence>
<evidence type="ECO:0000313" key="3">
    <source>
        <dbReference type="EMBL" id="MBB4444797.1"/>
    </source>
</evidence>
<dbReference type="RefSeq" id="WP_183821577.1">
    <property type="nucleotide sequence ID" value="NZ_JACIGW010000001.1"/>
</dbReference>
<gene>
    <name evidence="2" type="ORF">GGE31_000581</name>
    <name evidence="1" type="ORF">GGE33_001203</name>
    <name evidence="3" type="ORF">GGE35_000579</name>
</gene>
<accession>A0A7W6X8Y0</accession>
<dbReference type="EMBL" id="JACIGW010000001">
    <property type="protein sequence ID" value="MBB4347495.1"/>
    <property type="molecule type" value="Genomic_DNA"/>
</dbReference>
<reference evidence="4 5" key="1">
    <citation type="submission" date="2020-08" db="EMBL/GenBank/DDBJ databases">
        <title>Genomic Encyclopedia of Type Strains, Phase IV (KMG-V): Genome sequencing to study the core and pangenomes of soil and plant-associated prokaryotes.</title>
        <authorList>
            <person name="Whitman W."/>
        </authorList>
    </citation>
    <scope>NUCLEOTIDE SEQUENCE [LARGE SCALE GENOMIC DNA]</scope>
    <source>
        <strain evidence="2 5">SEMIA 444</strain>
        <strain evidence="1 4">SEMIA 448</strain>
        <strain evidence="3 6">SEMIA 452</strain>
    </source>
</reference>
<protein>
    <recommendedName>
        <fullName evidence="7">HNH endonuclease</fullName>
    </recommendedName>
</protein>
<organism evidence="2 5">
    <name type="scientific">Aliirhizobium cellulosilyticum</name>
    <dbReference type="NCBI Taxonomy" id="393664"/>
    <lineage>
        <taxon>Bacteria</taxon>
        <taxon>Pseudomonadati</taxon>
        <taxon>Pseudomonadota</taxon>
        <taxon>Alphaproteobacteria</taxon>
        <taxon>Hyphomicrobiales</taxon>
        <taxon>Rhizobiaceae</taxon>
        <taxon>Aliirhizobium</taxon>
    </lineage>
</organism>
<dbReference type="Proteomes" id="UP000520770">
    <property type="component" value="Unassembled WGS sequence"/>
</dbReference>